<proteinExistence type="inferred from homology"/>
<dbReference type="PANTHER" id="PTHR43692:SF1">
    <property type="entry name" value="UDP-N-ACETYLMURAMOYLALANINE--D-GLUTAMATE LIGASE"/>
    <property type="match status" value="1"/>
</dbReference>
<dbReference type="Pfam" id="PF02875">
    <property type="entry name" value="Mur_ligase_C"/>
    <property type="match status" value="1"/>
</dbReference>
<dbReference type="SUPFAM" id="SSF51984">
    <property type="entry name" value="MurCD N-terminal domain"/>
    <property type="match status" value="1"/>
</dbReference>
<comment type="caution">
    <text evidence="11">The sequence shown here is derived from an EMBL/GenBank/DDBJ whole genome shotgun (WGS) entry which is preliminary data.</text>
</comment>
<dbReference type="InterPro" id="IPR004101">
    <property type="entry name" value="Mur_ligase_C"/>
</dbReference>
<protein>
    <recommendedName>
        <fullName evidence="7 8">UDP-N-acetylmuramoylalanine--D-glutamate ligase</fullName>
        <ecNumber evidence="7 8">6.3.2.9</ecNumber>
    </recommendedName>
    <alternativeName>
        <fullName evidence="7">D-glutamic acid-adding enzyme</fullName>
    </alternativeName>
    <alternativeName>
        <fullName evidence="7">UDP-N-acetylmuramoyl-L-alanyl-D-glutamate synthetase</fullName>
    </alternativeName>
</protein>
<dbReference type="HAMAP" id="MF_00639">
    <property type="entry name" value="MurD"/>
    <property type="match status" value="1"/>
</dbReference>
<dbReference type="Pfam" id="PF08245">
    <property type="entry name" value="Mur_ligase_M"/>
    <property type="match status" value="1"/>
</dbReference>
<feature type="domain" description="Mur ligase C-terminal" evidence="9">
    <location>
        <begin position="308"/>
        <end position="420"/>
    </location>
</feature>
<keyword evidence="7 8" id="KW-0133">Cell shape</keyword>
<evidence type="ECO:0000313" key="12">
    <source>
        <dbReference type="Proteomes" id="UP001339167"/>
    </source>
</evidence>
<dbReference type="SUPFAM" id="SSF53623">
    <property type="entry name" value="MurD-like peptide ligases, catalytic domain"/>
    <property type="match status" value="1"/>
</dbReference>
<dbReference type="PANTHER" id="PTHR43692">
    <property type="entry name" value="UDP-N-ACETYLMURAMOYLALANINE--D-GLUTAMATE LIGASE"/>
    <property type="match status" value="1"/>
</dbReference>
<evidence type="ECO:0000259" key="9">
    <source>
        <dbReference type="Pfam" id="PF02875"/>
    </source>
</evidence>
<evidence type="ECO:0000256" key="7">
    <source>
        <dbReference type="HAMAP-Rule" id="MF_00639"/>
    </source>
</evidence>
<keyword evidence="3 7" id="KW-0963">Cytoplasm</keyword>
<keyword evidence="4 7" id="KW-0436">Ligase</keyword>
<dbReference type="Gene3D" id="3.40.1190.10">
    <property type="entry name" value="Mur-like, catalytic domain"/>
    <property type="match status" value="1"/>
</dbReference>
<feature type="domain" description="Mur ligase central" evidence="10">
    <location>
        <begin position="113"/>
        <end position="285"/>
    </location>
</feature>
<dbReference type="SUPFAM" id="SSF53244">
    <property type="entry name" value="MurD-like peptide ligases, peptide-binding domain"/>
    <property type="match status" value="1"/>
</dbReference>
<evidence type="ECO:0000256" key="1">
    <source>
        <dbReference type="ARBA" id="ARBA00004496"/>
    </source>
</evidence>
<name>A0ABU7JBV9_9GAMM</name>
<dbReference type="InterPro" id="IPR036615">
    <property type="entry name" value="Mur_ligase_C_dom_sf"/>
</dbReference>
<gene>
    <name evidence="7 11" type="primary">murD</name>
    <name evidence="11" type="ORF">QWF21_02700</name>
</gene>
<evidence type="ECO:0000256" key="5">
    <source>
        <dbReference type="ARBA" id="ARBA00022741"/>
    </source>
</evidence>
<sequence length="445" mass="47827">MLSKWRQQRIAVVGLGLSGQATVRFLLQHGIRPVLMDTRRKPSGLTDLPLDKTDGLYLGELDANRLAQMDVLIVSPGLDLRHSAIRFAVAQGVEVIGDVELFARCNDKPVIAITGSNGKSTVTRMVEAILQYSGIKAIAAGNIGLPVLDAIQQPDSEMFVLELSSFQLDTTTSLRSIASTILNVSADHLDRYASMQAYCASKQRVYQGSQQAFYNRADANTNPKSSVNEQHSLGLDAPEAADGYGIMARAGRYYLMLAGSELMPVSQLPLVGRHNQYNALTAAALSLAAGADFASIRHELSQFRGLAHRCQLVQSKDDIRWINDSKATNIGATLAALEGLRPDIQGQLILLAGGDGKGQQMSELTAGLQQVDQLITFGQDGPAIAALKTGSFQVKDMAEAVKQAASLAKPGDVVLLSPACASLDMFDNYQQRGELFAQLAKEVAR</sequence>
<evidence type="ECO:0000259" key="10">
    <source>
        <dbReference type="Pfam" id="PF08245"/>
    </source>
</evidence>
<dbReference type="InterPro" id="IPR013221">
    <property type="entry name" value="Mur_ligase_cen"/>
</dbReference>
<keyword evidence="7 8" id="KW-0132">Cell division</keyword>
<dbReference type="InterPro" id="IPR005762">
    <property type="entry name" value="MurD"/>
</dbReference>
<dbReference type="Gene3D" id="3.90.190.20">
    <property type="entry name" value="Mur ligase, C-terminal domain"/>
    <property type="match status" value="1"/>
</dbReference>
<dbReference type="Gene3D" id="3.40.50.720">
    <property type="entry name" value="NAD(P)-binding Rossmann-like Domain"/>
    <property type="match status" value="1"/>
</dbReference>
<keyword evidence="7 8" id="KW-0961">Cell wall biogenesis/degradation</keyword>
<comment type="similarity">
    <text evidence="7">Belongs to the MurCDEF family.</text>
</comment>
<evidence type="ECO:0000313" key="11">
    <source>
        <dbReference type="EMBL" id="MEE2023139.1"/>
    </source>
</evidence>
<evidence type="ECO:0000256" key="6">
    <source>
        <dbReference type="ARBA" id="ARBA00022840"/>
    </source>
</evidence>
<comment type="catalytic activity">
    <reaction evidence="7 8">
        <text>UDP-N-acetyl-alpha-D-muramoyl-L-alanine + D-glutamate + ATP = UDP-N-acetyl-alpha-D-muramoyl-L-alanyl-D-glutamate + ADP + phosphate + H(+)</text>
        <dbReference type="Rhea" id="RHEA:16429"/>
        <dbReference type="ChEBI" id="CHEBI:15378"/>
        <dbReference type="ChEBI" id="CHEBI:29986"/>
        <dbReference type="ChEBI" id="CHEBI:30616"/>
        <dbReference type="ChEBI" id="CHEBI:43474"/>
        <dbReference type="ChEBI" id="CHEBI:83898"/>
        <dbReference type="ChEBI" id="CHEBI:83900"/>
        <dbReference type="ChEBI" id="CHEBI:456216"/>
        <dbReference type="EC" id="6.3.2.9"/>
    </reaction>
</comment>
<dbReference type="InterPro" id="IPR036565">
    <property type="entry name" value="Mur-like_cat_sf"/>
</dbReference>
<dbReference type="EC" id="6.3.2.9" evidence="7 8"/>
<evidence type="ECO:0000256" key="3">
    <source>
        <dbReference type="ARBA" id="ARBA00022490"/>
    </source>
</evidence>
<comment type="function">
    <text evidence="7 8">Cell wall formation. Catalyzes the addition of glutamate to the nucleotide precursor UDP-N-acetylmuramoyl-L-alanine (UMA).</text>
</comment>
<evidence type="ECO:0000256" key="4">
    <source>
        <dbReference type="ARBA" id="ARBA00022598"/>
    </source>
</evidence>
<accession>A0ABU7JBV9</accession>
<keyword evidence="12" id="KW-1185">Reference proteome</keyword>
<dbReference type="GO" id="GO:0008764">
    <property type="term" value="F:UDP-N-acetylmuramoylalanine-D-glutamate ligase activity"/>
    <property type="evidence" value="ECO:0007669"/>
    <property type="project" value="UniProtKB-EC"/>
</dbReference>
<dbReference type="RefSeq" id="WP_330086502.1">
    <property type="nucleotide sequence ID" value="NZ_JAUGZK010000002.1"/>
</dbReference>
<comment type="subcellular location">
    <subcellularLocation>
        <location evidence="1 7 8">Cytoplasm</location>
    </subcellularLocation>
</comment>
<keyword evidence="5 7" id="KW-0547">Nucleotide-binding</keyword>
<dbReference type="EMBL" id="JAUGZK010000002">
    <property type="protein sequence ID" value="MEE2023139.1"/>
    <property type="molecule type" value="Genomic_DNA"/>
</dbReference>
<keyword evidence="7 8" id="KW-0573">Peptidoglycan synthesis</keyword>
<reference evidence="11 12" key="1">
    <citation type="submission" date="2023-06" db="EMBL/GenBank/DDBJ databases">
        <title>Alkalimonas sp., MEB004 an alkaliphilic bacterium isolated from Lonar Lake, India.</title>
        <authorList>
            <person name="Joshi A."/>
            <person name="Thite S."/>
        </authorList>
    </citation>
    <scope>NUCLEOTIDE SEQUENCE [LARGE SCALE GENOMIC DNA]</scope>
    <source>
        <strain evidence="11 12">MEB004</strain>
    </source>
</reference>
<evidence type="ECO:0000256" key="8">
    <source>
        <dbReference type="RuleBase" id="RU003664"/>
    </source>
</evidence>
<evidence type="ECO:0000256" key="2">
    <source>
        <dbReference type="ARBA" id="ARBA00004752"/>
    </source>
</evidence>
<dbReference type="Proteomes" id="UP001339167">
    <property type="component" value="Unassembled WGS sequence"/>
</dbReference>
<comment type="pathway">
    <text evidence="2 7 8">Cell wall biogenesis; peptidoglycan biosynthesis.</text>
</comment>
<dbReference type="Pfam" id="PF21799">
    <property type="entry name" value="MurD-like_N"/>
    <property type="match status" value="1"/>
</dbReference>
<keyword evidence="7 8" id="KW-0131">Cell cycle</keyword>
<keyword evidence="6 7" id="KW-0067">ATP-binding</keyword>
<organism evidence="11 12">
    <name type="scientific">Alkalimonas mucilaginosa</name>
    <dbReference type="NCBI Taxonomy" id="3057676"/>
    <lineage>
        <taxon>Bacteria</taxon>
        <taxon>Pseudomonadati</taxon>
        <taxon>Pseudomonadota</taxon>
        <taxon>Gammaproteobacteria</taxon>
        <taxon>Alkalimonas</taxon>
    </lineage>
</organism>
<dbReference type="NCBIfam" id="TIGR01087">
    <property type="entry name" value="murD"/>
    <property type="match status" value="1"/>
</dbReference>
<feature type="binding site" evidence="7">
    <location>
        <begin position="115"/>
        <end position="121"/>
    </location>
    <ligand>
        <name>ATP</name>
        <dbReference type="ChEBI" id="CHEBI:30616"/>
    </ligand>
</feature>